<dbReference type="Gene3D" id="1.20.90.10">
    <property type="entry name" value="Phospholipase A2 domain"/>
    <property type="match status" value="1"/>
</dbReference>
<feature type="active site" evidence="4">
    <location>
        <position position="130"/>
    </location>
</feature>
<name>A0A2Z4BW38_CRACN</name>
<dbReference type="PROSITE" id="PS00118">
    <property type="entry name" value="PA2_HIS"/>
    <property type="match status" value="1"/>
</dbReference>
<comment type="subcellular location">
    <subcellularLocation>
        <location evidence="1 8">Secreted</location>
    </subcellularLocation>
</comment>
<dbReference type="CDD" id="cd00125">
    <property type="entry name" value="PLA2c"/>
    <property type="match status" value="1"/>
</dbReference>
<dbReference type="GO" id="GO:0006644">
    <property type="term" value="P:phospholipid metabolic process"/>
    <property type="evidence" value="ECO:0007669"/>
    <property type="project" value="InterPro"/>
</dbReference>
<feature type="disulfide bond" evidence="6">
    <location>
        <begin position="114"/>
        <end position="127"/>
    </location>
</feature>
<feature type="chain" id="PRO_5016195479" description="Phospholipase A2" evidence="8">
    <location>
        <begin position="22"/>
        <end position="156"/>
    </location>
</feature>
<keyword evidence="8" id="KW-0443">Lipid metabolism</keyword>
<proteinExistence type="evidence at transcript level"/>
<dbReference type="InterPro" id="IPR036444">
    <property type="entry name" value="PLipase_A2_dom_sf"/>
</dbReference>
<dbReference type="GO" id="GO:0005576">
    <property type="term" value="C:extracellular region"/>
    <property type="evidence" value="ECO:0007669"/>
    <property type="project" value="UniProtKB-SubCell"/>
</dbReference>
<dbReference type="SUPFAM" id="SSF48619">
    <property type="entry name" value="Phospholipase A2, PLA2"/>
    <property type="match status" value="1"/>
</dbReference>
<evidence type="ECO:0000256" key="2">
    <source>
        <dbReference type="ARBA" id="ARBA00022525"/>
    </source>
</evidence>
<dbReference type="AlphaFoldDB" id="A0A2Z4BW38"/>
<feature type="active site" evidence="4">
    <location>
        <position position="79"/>
    </location>
</feature>
<protein>
    <recommendedName>
        <fullName evidence="8">Phospholipase A2</fullName>
        <ecNumber evidence="8">3.1.1.4</ecNumber>
    </recommendedName>
</protein>
<evidence type="ECO:0000256" key="6">
    <source>
        <dbReference type="PIRSR" id="PIRSR601211-3"/>
    </source>
</evidence>
<feature type="binding site" evidence="5">
    <location>
        <position position="60"/>
    </location>
    <ligand>
        <name>Ca(2+)</name>
        <dbReference type="ChEBI" id="CHEBI:29108"/>
    </ligand>
</feature>
<dbReference type="Pfam" id="PF00068">
    <property type="entry name" value="Phospholip_A2_1"/>
    <property type="match status" value="1"/>
</dbReference>
<dbReference type="EMBL" id="MH055778">
    <property type="protein sequence ID" value="AWU67126.1"/>
    <property type="molecule type" value="mRNA"/>
</dbReference>
<dbReference type="GO" id="GO:0016042">
    <property type="term" value="P:lipid catabolic process"/>
    <property type="evidence" value="ECO:0007669"/>
    <property type="project" value="InterPro"/>
</dbReference>
<reference evidence="10" key="1">
    <citation type="submission" date="2018-03" db="EMBL/GenBank/DDBJ databases">
        <title>Transcriptome analysis of polymorphic digestive enzymes indicates high plasticity in food utilization by the brown shrimp Crangon crangon (Crustacea, Caridea).</title>
        <authorList>
            <person name="Martinez-Alarcon D."/>
            <person name="Harms L."/>
            <person name="Hagen W."/>
            <person name="Saborowski R."/>
        </authorList>
    </citation>
    <scope>NUCLEOTIDE SEQUENCE</scope>
    <source>
        <tissue evidence="10">Hepatopancreas</tissue>
    </source>
</reference>
<evidence type="ECO:0000256" key="8">
    <source>
        <dbReference type="RuleBase" id="RU361236"/>
    </source>
</evidence>
<evidence type="ECO:0000256" key="1">
    <source>
        <dbReference type="ARBA" id="ARBA00004613"/>
    </source>
</evidence>
<dbReference type="PANTHER" id="PTHR11716:SF51">
    <property type="entry name" value="PHOSPHOLIPASE A2"/>
    <property type="match status" value="1"/>
</dbReference>
<comment type="cofactor">
    <cofactor evidence="5">
        <name>Ca(2+)</name>
        <dbReference type="ChEBI" id="CHEBI:29108"/>
    </cofactor>
    <text evidence="5">Binds 1 Ca(2+) ion per subunit.</text>
</comment>
<sequence length="156" mass="17986">MKLKIIQLLVLIFYVFHESESNPTGHVSRHKRSINEFGNMIRRAVGREALLYNQYGNHCGFQGGDLPVVDEVDRCCYTHDRCYVDVDDGPCSSYWFGASYIQYSWSWDGQNITCDGNNNDPCRTASCHCDKAAVECFIRHPWNQDHKKTSIWDILA</sequence>
<keyword evidence="8" id="KW-0732">Signal</keyword>
<keyword evidence="2 8" id="KW-0964">Secreted</keyword>
<dbReference type="InterPro" id="IPR016090">
    <property type="entry name" value="PLA2-like_dom"/>
</dbReference>
<accession>A0A2Z4BW38</accession>
<feature type="disulfide bond" evidence="6">
    <location>
        <begin position="82"/>
        <end position="129"/>
    </location>
</feature>
<evidence type="ECO:0000256" key="4">
    <source>
        <dbReference type="PIRSR" id="PIRSR601211-1"/>
    </source>
</evidence>
<feature type="domain" description="Phospholipase A2-like central" evidence="9">
    <location>
        <begin position="33"/>
        <end position="156"/>
    </location>
</feature>
<feature type="signal peptide" evidence="8">
    <location>
        <begin position="1"/>
        <end position="21"/>
    </location>
</feature>
<dbReference type="SMART" id="SM00085">
    <property type="entry name" value="PA2c"/>
    <property type="match status" value="1"/>
</dbReference>
<dbReference type="GO" id="GO:0005543">
    <property type="term" value="F:phospholipid binding"/>
    <property type="evidence" value="ECO:0007669"/>
    <property type="project" value="TreeGrafter"/>
</dbReference>
<dbReference type="GO" id="GO:0050482">
    <property type="term" value="P:arachidonate secretion"/>
    <property type="evidence" value="ECO:0007669"/>
    <property type="project" value="InterPro"/>
</dbReference>
<feature type="disulfide bond" evidence="6">
    <location>
        <begin position="59"/>
        <end position="76"/>
    </location>
</feature>
<feature type="binding site" evidence="5">
    <location>
        <position position="80"/>
    </location>
    <ligand>
        <name>Ca(2+)</name>
        <dbReference type="ChEBI" id="CHEBI:29108"/>
    </ligand>
</feature>
<feature type="disulfide bond" evidence="6">
    <location>
        <begin position="75"/>
        <end position="136"/>
    </location>
</feature>
<keyword evidence="3 6" id="KW-1015">Disulfide bond</keyword>
<organism evidence="10">
    <name type="scientific">Crangon crangon</name>
    <name type="common">Brown shrimp</name>
    <dbReference type="NCBI Taxonomy" id="491138"/>
    <lineage>
        <taxon>Eukaryota</taxon>
        <taxon>Metazoa</taxon>
        <taxon>Ecdysozoa</taxon>
        <taxon>Arthropoda</taxon>
        <taxon>Crustacea</taxon>
        <taxon>Multicrustacea</taxon>
        <taxon>Malacostraca</taxon>
        <taxon>Eumalacostraca</taxon>
        <taxon>Eucarida</taxon>
        <taxon>Decapoda</taxon>
        <taxon>Pleocyemata</taxon>
        <taxon>Caridea</taxon>
        <taxon>Crangonoidea</taxon>
        <taxon>Crangonidae</taxon>
        <taxon>Crangon</taxon>
    </lineage>
</organism>
<keyword evidence="8 10" id="KW-0378">Hydrolase</keyword>
<keyword evidence="5 8" id="KW-0106">Calcium</keyword>
<comment type="similarity">
    <text evidence="7">Belongs to the phospholipase A2 family.</text>
</comment>
<dbReference type="InterPro" id="IPR001211">
    <property type="entry name" value="PLA2"/>
</dbReference>
<evidence type="ECO:0000259" key="9">
    <source>
        <dbReference type="SMART" id="SM00085"/>
    </source>
</evidence>
<dbReference type="GO" id="GO:0005509">
    <property type="term" value="F:calcium ion binding"/>
    <property type="evidence" value="ECO:0007669"/>
    <property type="project" value="InterPro"/>
</dbReference>
<dbReference type="GO" id="GO:0047498">
    <property type="term" value="F:calcium-dependent phospholipase A2 activity"/>
    <property type="evidence" value="ECO:0007669"/>
    <property type="project" value="TreeGrafter"/>
</dbReference>
<evidence type="ECO:0000313" key="10">
    <source>
        <dbReference type="EMBL" id="AWU67126.1"/>
    </source>
</evidence>
<feature type="disulfide bond" evidence="6">
    <location>
        <begin position="91"/>
        <end position="122"/>
    </location>
</feature>
<dbReference type="PRINTS" id="PR00389">
    <property type="entry name" value="PHPHLIPASEA2"/>
</dbReference>
<dbReference type="EC" id="3.1.1.4" evidence="8"/>
<evidence type="ECO:0000256" key="5">
    <source>
        <dbReference type="PIRSR" id="PIRSR601211-2"/>
    </source>
</evidence>
<dbReference type="InterPro" id="IPR033113">
    <property type="entry name" value="PLA2_histidine"/>
</dbReference>
<keyword evidence="5" id="KW-0479">Metal-binding</keyword>
<comment type="catalytic activity">
    <reaction evidence="8">
        <text>a 1,2-diacyl-sn-glycero-3-phosphocholine + H2O = a 1-acyl-sn-glycero-3-phosphocholine + a fatty acid + H(+)</text>
        <dbReference type="Rhea" id="RHEA:15801"/>
        <dbReference type="ChEBI" id="CHEBI:15377"/>
        <dbReference type="ChEBI" id="CHEBI:15378"/>
        <dbReference type="ChEBI" id="CHEBI:28868"/>
        <dbReference type="ChEBI" id="CHEBI:57643"/>
        <dbReference type="ChEBI" id="CHEBI:58168"/>
        <dbReference type="EC" id="3.1.1.4"/>
    </reaction>
</comment>
<evidence type="ECO:0000256" key="7">
    <source>
        <dbReference type="RuleBase" id="RU003654"/>
    </source>
</evidence>
<dbReference type="PANTHER" id="PTHR11716">
    <property type="entry name" value="PHOSPHOLIPASE A2 FAMILY MEMBER"/>
    <property type="match status" value="1"/>
</dbReference>
<evidence type="ECO:0000256" key="3">
    <source>
        <dbReference type="ARBA" id="ARBA00023157"/>
    </source>
</evidence>